<dbReference type="PANTHER" id="PTHR43381:SF4">
    <property type="entry name" value="EUKARYOTIC TRANSLATION INITIATION FACTOR 5B"/>
    <property type="match status" value="1"/>
</dbReference>
<protein>
    <recommendedName>
        <fullName evidence="7">Translation initiation factor IF-2, chloroplastic</fullName>
    </recommendedName>
</protein>
<evidence type="ECO:0000313" key="10">
    <source>
        <dbReference type="EMBL" id="AMJ16963.1"/>
    </source>
</evidence>
<dbReference type="Gene3D" id="2.40.30.10">
    <property type="entry name" value="Translation factors"/>
    <property type="match status" value="2"/>
</dbReference>
<dbReference type="Pfam" id="PF11987">
    <property type="entry name" value="IF-2"/>
    <property type="match status" value="1"/>
</dbReference>
<dbReference type="PRINTS" id="PR00315">
    <property type="entry name" value="ELONGATNFCT"/>
</dbReference>
<keyword evidence="5" id="KW-0342">GTP-binding</keyword>
<dbReference type="CDD" id="cd01887">
    <property type="entry name" value="IF2_eIF5B"/>
    <property type="match status" value="1"/>
</dbReference>
<dbReference type="CDD" id="cd03702">
    <property type="entry name" value="IF2_mtIF2_II"/>
    <property type="match status" value="1"/>
</dbReference>
<dbReference type="InterPro" id="IPR027417">
    <property type="entry name" value="P-loop_NTPase"/>
</dbReference>
<dbReference type="GO" id="GO:0005525">
    <property type="term" value="F:GTP binding"/>
    <property type="evidence" value="ECO:0007669"/>
    <property type="project" value="UniProtKB-KW"/>
</dbReference>
<dbReference type="Pfam" id="PF04760">
    <property type="entry name" value="IF2_N"/>
    <property type="match status" value="1"/>
</dbReference>
<dbReference type="EMBL" id="KT266849">
    <property type="protein sequence ID" value="AMJ16963.1"/>
    <property type="molecule type" value="Genomic_DNA"/>
</dbReference>
<accession>A0A1I9KQQ6</accession>
<dbReference type="SUPFAM" id="SSF52540">
    <property type="entry name" value="P-loop containing nucleoside triphosphate hydrolases"/>
    <property type="match status" value="1"/>
</dbReference>
<reference evidence="10" key="1">
    <citation type="submission" date="2015-07" db="EMBL/GenBank/DDBJ databases">
        <title>Molecular Investigation of Pacific North American Membranoptera.</title>
        <authorList>
            <person name="Hughey J.R."/>
            <person name="Hommersand M.H."/>
            <person name="Miller K.A."/>
            <person name="Fuller T."/>
            <person name="Lin S.-M."/>
            <person name="Gabrielson P.W."/>
        </authorList>
    </citation>
    <scope>NUCLEOTIDE SEQUENCE</scope>
</reference>
<dbReference type="Pfam" id="PF00009">
    <property type="entry name" value="GTP_EFTU"/>
    <property type="match status" value="1"/>
</dbReference>
<evidence type="ECO:0000256" key="6">
    <source>
        <dbReference type="ARBA" id="ARBA00025162"/>
    </source>
</evidence>
<comment type="function">
    <text evidence="6">One of the essential components for the initiation of protein synthesis. Protects formylmethionyl-tRNA from spontaneous hydrolysis and promotes its binding to the 30S ribosomal subunits. Also involved in the hydrolysis of GTP during the formation of the 70S ribosomal complex.</text>
</comment>
<dbReference type="InterPro" id="IPR005225">
    <property type="entry name" value="Small_GTP-bd"/>
</dbReference>
<dbReference type="InterPro" id="IPR009000">
    <property type="entry name" value="Transl_B-barrel_sf"/>
</dbReference>
<dbReference type="SUPFAM" id="SSF52156">
    <property type="entry name" value="Initiation factor IF2/eIF5b, domain 3"/>
    <property type="match status" value="1"/>
</dbReference>
<dbReference type="FunFam" id="3.40.50.10050:FF:000001">
    <property type="entry name" value="Translation initiation factor IF-2"/>
    <property type="match status" value="1"/>
</dbReference>
<evidence type="ECO:0000256" key="4">
    <source>
        <dbReference type="ARBA" id="ARBA00022917"/>
    </source>
</evidence>
<dbReference type="GO" id="GO:0005737">
    <property type="term" value="C:cytoplasm"/>
    <property type="evidence" value="ECO:0007669"/>
    <property type="project" value="TreeGrafter"/>
</dbReference>
<dbReference type="RefSeq" id="YP_009326706.1">
    <property type="nucleotide sequence ID" value="NC_032041.1"/>
</dbReference>
<dbReference type="InterPro" id="IPR006847">
    <property type="entry name" value="IF2_N"/>
</dbReference>
<feature type="compositionally biased region" description="Basic and acidic residues" evidence="8">
    <location>
        <begin position="63"/>
        <end position="74"/>
    </location>
</feature>
<keyword evidence="10" id="KW-0934">Plastid</keyword>
<sequence length="725" mass="81325">MINLNYSDKVLHLKQPKLIGLYESNNSTPKKLLDSLNHSIVDISSTQINPNVSSKFDKKHKNDSHSEKVLDSKKNRNKVNKKNRKSVNVEQDDLFITENSTFSSDAESVLKSHKINKYKKKSKYKSDTIDNTYSSSDINHENNDIFLNSPLSIEELSSKLNIPEAEIITYLFLKGISVTINDVLDVSIAKDVARSYKFNIIDQQLTKEVSWKTSYDNISPKEQIKRSPIITIFGHVDHGKTTLLGAILNTNLVKQESGGITQSIDAYEIEWPYNSSPYKLIFLDTPGHEAFTSMRLRGAKITDIALLVVAADDGLKPQSIEAINYILKMKLSYIIVINKIDKNDINLLKIKEELAEYNIVCEEWGGNAKIIEISALTGKNLDLLLSEICLASENLSFTANPNTLAEGTILEGYLDKKQGVIANVVVQNGTLRIGDPIIAGNTYGKIKSLINYKGFNIKEAKPSSIIQVLGFSVVPQSGAFFKTVSNDKEAKKCISSSPKQFKKTLNNNIKLLNTRITTNNKNNLKQLNIIIKTNTQGSLEAIVDSLLKIPQGKVQINIVSADSGNISNTNIELALATNALIIGFNINISSHINNLIKQNNLNFQMFYIIYDLIDYIQNHMLDLIDPEYKHIFIGRAIVQTVFYINKKAVVGCLVNEGKMKKLSHINVYREGSIVYEGILTSLKRIKDNVDEVLSDNECGVMCDYDLWQKMDIIEAYDLNPQEKCL</sequence>
<name>A0A1I9KQQ6_9FLOR</name>
<evidence type="ECO:0000256" key="3">
    <source>
        <dbReference type="ARBA" id="ARBA00022741"/>
    </source>
</evidence>
<comment type="similarity">
    <text evidence="1">Belongs to the TRAFAC class translation factor GTPase superfamily. Classic translation factor GTPase family. IF-2 subfamily.</text>
</comment>
<dbReference type="FunFam" id="3.40.50.300:FF:000019">
    <property type="entry name" value="Translation initiation factor IF-2"/>
    <property type="match status" value="1"/>
</dbReference>
<dbReference type="GeneID" id="30511754"/>
<evidence type="ECO:0000259" key="9">
    <source>
        <dbReference type="PROSITE" id="PS51722"/>
    </source>
</evidence>
<dbReference type="PROSITE" id="PS51722">
    <property type="entry name" value="G_TR_2"/>
    <property type="match status" value="1"/>
</dbReference>
<keyword evidence="3" id="KW-0547">Nucleotide-binding</keyword>
<dbReference type="InterPro" id="IPR053905">
    <property type="entry name" value="EF-G-like_DII"/>
</dbReference>
<evidence type="ECO:0000256" key="5">
    <source>
        <dbReference type="ARBA" id="ARBA00023134"/>
    </source>
</evidence>
<dbReference type="Gene3D" id="3.40.50.300">
    <property type="entry name" value="P-loop containing nucleotide triphosphate hydrolases"/>
    <property type="match status" value="1"/>
</dbReference>
<evidence type="ECO:0000256" key="7">
    <source>
        <dbReference type="ARBA" id="ARBA00044105"/>
    </source>
</evidence>
<dbReference type="InterPro" id="IPR023115">
    <property type="entry name" value="TIF_IF2_dom3"/>
</dbReference>
<dbReference type="FunFam" id="2.40.30.10:FF:000054">
    <property type="entry name" value="Translation initiation factor IF-2"/>
    <property type="match status" value="1"/>
</dbReference>
<dbReference type="PROSITE" id="PS01176">
    <property type="entry name" value="IF2"/>
    <property type="match status" value="1"/>
</dbReference>
<dbReference type="InterPro" id="IPR000795">
    <property type="entry name" value="T_Tr_GTP-bd_dom"/>
</dbReference>
<dbReference type="CDD" id="cd03692">
    <property type="entry name" value="mtIF2_IVc"/>
    <property type="match status" value="1"/>
</dbReference>
<dbReference type="SUPFAM" id="SSF50447">
    <property type="entry name" value="Translation proteins"/>
    <property type="match status" value="2"/>
</dbReference>
<evidence type="ECO:0000256" key="8">
    <source>
        <dbReference type="SAM" id="MobiDB-lite"/>
    </source>
</evidence>
<organism evidence="10">
    <name type="scientific">Membranoptera platyphylla</name>
    <dbReference type="NCBI Taxonomy" id="1204437"/>
    <lineage>
        <taxon>Eukaryota</taxon>
        <taxon>Rhodophyta</taxon>
        <taxon>Florideophyceae</taxon>
        <taxon>Rhodymeniophycidae</taxon>
        <taxon>Ceramiales</taxon>
        <taxon>Delesseriaceae</taxon>
        <taxon>Membranoptera</taxon>
    </lineage>
</organism>
<evidence type="ECO:0000256" key="1">
    <source>
        <dbReference type="ARBA" id="ARBA00007733"/>
    </source>
</evidence>
<feature type="domain" description="Tr-type G" evidence="9">
    <location>
        <begin position="225"/>
        <end position="396"/>
    </location>
</feature>
<dbReference type="NCBIfam" id="TIGR00231">
    <property type="entry name" value="small_GTP"/>
    <property type="match status" value="1"/>
</dbReference>
<dbReference type="InterPro" id="IPR015760">
    <property type="entry name" value="TIF_IF2"/>
</dbReference>
<feature type="region of interest" description="Disordered" evidence="8">
    <location>
        <begin position="51"/>
        <end position="86"/>
    </location>
</feature>
<dbReference type="Pfam" id="PF22042">
    <property type="entry name" value="EF-G_D2"/>
    <property type="match status" value="1"/>
</dbReference>
<geneLocation type="plastid" evidence="10"/>
<dbReference type="NCBIfam" id="TIGR00487">
    <property type="entry name" value="IF-2"/>
    <property type="match status" value="1"/>
</dbReference>
<dbReference type="HAMAP" id="MF_00100_B">
    <property type="entry name" value="IF_2_B"/>
    <property type="match status" value="1"/>
</dbReference>
<dbReference type="InterPro" id="IPR000178">
    <property type="entry name" value="TF_IF2_bacterial-like"/>
</dbReference>
<dbReference type="Gene3D" id="3.40.50.10050">
    <property type="entry name" value="Translation initiation factor IF- 2, domain 3"/>
    <property type="match status" value="1"/>
</dbReference>
<dbReference type="PANTHER" id="PTHR43381">
    <property type="entry name" value="TRANSLATION INITIATION FACTOR IF-2-RELATED"/>
    <property type="match status" value="1"/>
</dbReference>
<dbReference type="InterPro" id="IPR036925">
    <property type="entry name" value="TIF_IF2_dom3_sf"/>
</dbReference>
<keyword evidence="2 10" id="KW-0396">Initiation factor</keyword>
<feature type="compositionally biased region" description="Basic residues" evidence="8">
    <location>
        <begin position="75"/>
        <end position="85"/>
    </location>
</feature>
<gene>
    <name evidence="10" type="primary">infB</name>
</gene>
<dbReference type="InterPro" id="IPR044145">
    <property type="entry name" value="IF2_II"/>
</dbReference>
<dbReference type="FunFam" id="2.40.30.10:FF:000008">
    <property type="entry name" value="Translation initiation factor IF-2"/>
    <property type="match status" value="1"/>
</dbReference>
<dbReference type="AlphaFoldDB" id="A0A1I9KQQ6"/>
<proteinExistence type="inferred from homology"/>
<dbReference type="GO" id="GO:0003743">
    <property type="term" value="F:translation initiation factor activity"/>
    <property type="evidence" value="ECO:0007669"/>
    <property type="project" value="UniProtKB-KW"/>
</dbReference>
<evidence type="ECO:0000256" key="2">
    <source>
        <dbReference type="ARBA" id="ARBA00022540"/>
    </source>
</evidence>
<keyword evidence="4" id="KW-0648">Protein biosynthesis</keyword>
<dbReference type="GO" id="GO:0003924">
    <property type="term" value="F:GTPase activity"/>
    <property type="evidence" value="ECO:0007669"/>
    <property type="project" value="InterPro"/>
</dbReference>